<dbReference type="Proteomes" id="UP000298416">
    <property type="component" value="Unassembled WGS sequence"/>
</dbReference>
<keyword evidence="2" id="KW-1185">Reference proteome</keyword>
<dbReference type="PANTHER" id="PTHR34665:SF4">
    <property type="entry name" value="DUF3741 DOMAIN-CONTAINING PROTEIN"/>
    <property type="match status" value="1"/>
</dbReference>
<dbReference type="AlphaFoldDB" id="A0A8X8W0C9"/>
<protein>
    <submittedName>
        <fullName evidence="1">Uncharacterized protein</fullName>
    </submittedName>
</protein>
<dbReference type="PANTHER" id="PTHR34665">
    <property type="entry name" value="DUF3741 DOMAIN-CONTAINING PROTEIN"/>
    <property type="match status" value="1"/>
</dbReference>
<accession>A0A8X8W0C9</accession>
<evidence type="ECO:0000313" key="1">
    <source>
        <dbReference type="EMBL" id="KAG6385785.1"/>
    </source>
</evidence>
<reference evidence="1" key="1">
    <citation type="submission" date="2018-01" db="EMBL/GenBank/DDBJ databases">
        <authorList>
            <person name="Mao J.F."/>
        </authorList>
    </citation>
    <scope>NUCLEOTIDE SEQUENCE</scope>
    <source>
        <strain evidence="1">Huo1</strain>
        <tissue evidence="1">Leaf</tissue>
    </source>
</reference>
<gene>
    <name evidence="1" type="ORF">SASPL_154666</name>
</gene>
<evidence type="ECO:0000313" key="2">
    <source>
        <dbReference type="Proteomes" id="UP000298416"/>
    </source>
</evidence>
<reference evidence="1" key="2">
    <citation type="submission" date="2020-08" db="EMBL/GenBank/DDBJ databases">
        <title>Plant Genome Project.</title>
        <authorList>
            <person name="Zhang R.-G."/>
        </authorList>
    </citation>
    <scope>NUCLEOTIDE SEQUENCE</scope>
    <source>
        <strain evidence="1">Huo1</strain>
        <tissue evidence="1">Leaf</tissue>
    </source>
</reference>
<organism evidence="1">
    <name type="scientific">Salvia splendens</name>
    <name type="common">Scarlet sage</name>
    <dbReference type="NCBI Taxonomy" id="180675"/>
    <lineage>
        <taxon>Eukaryota</taxon>
        <taxon>Viridiplantae</taxon>
        <taxon>Streptophyta</taxon>
        <taxon>Embryophyta</taxon>
        <taxon>Tracheophyta</taxon>
        <taxon>Spermatophyta</taxon>
        <taxon>Magnoliopsida</taxon>
        <taxon>eudicotyledons</taxon>
        <taxon>Gunneridae</taxon>
        <taxon>Pentapetalae</taxon>
        <taxon>asterids</taxon>
        <taxon>lamiids</taxon>
        <taxon>Lamiales</taxon>
        <taxon>Lamiaceae</taxon>
        <taxon>Nepetoideae</taxon>
        <taxon>Mentheae</taxon>
        <taxon>Salviinae</taxon>
        <taxon>Salvia</taxon>
        <taxon>Salvia subgen. Calosphace</taxon>
        <taxon>core Calosphace</taxon>
    </lineage>
</organism>
<sequence>MGVDESGLAKSAAWAWYERGSGSEGREVDLWRWKPEPKPSRYKLEVLRNLQRDQDHINSSRNSLLDNYEIERISMELNHYIQASHAKHHGGGGGPPKAAADDVFLKRKNMVKGFWWRHVPACGSSRNDVVEPRPEKDRVPVVRVVGYQPRLR</sequence>
<comment type="caution">
    <text evidence="1">The sequence shown here is derived from an EMBL/GenBank/DDBJ whole genome shotgun (WGS) entry which is preliminary data.</text>
</comment>
<dbReference type="EMBL" id="PNBA02000022">
    <property type="protein sequence ID" value="KAG6385785.1"/>
    <property type="molecule type" value="Genomic_DNA"/>
</dbReference>
<name>A0A8X8W0C9_SALSN</name>
<proteinExistence type="predicted"/>